<dbReference type="OrthoDB" id="2424936at2759"/>
<evidence type="ECO:0000313" key="4">
    <source>
        <dbReference type="Proteomes" id="UP000748756"/>
    </source>
</evidence>
<feature type="region of interest" description="Disordered" evidence="2">
    <location>
        <begin position="190"/>
        <end position="213"/>
    </location>
</feature>
<gene>
    <name evidence="3" type="ORF">BG015_002569</name>
</gene>
<sequence length="213" mass="24578">MAMLEPFCILPNTMLRGMGYHMHTCRLSPITSFGRKYLPPSPPLNALEYYGVLCGVEIGKYQITQVNGKPLMTRLPHTQTVTTRREVIRVFLNPSKIVEFYKAHGMQLATRRIGEPERYPVAGKLETRRKARVQRPGQIRWGREGEMVYPLKMDVDLEAQAAGTTVKEYERVLEEAKNIIDKEKEFLRKIKEPPENDEDCDQAKDRDVIDDLD</sequence>
<dbReference type="Proteomes" id="UP000748756">
    <property type="component" value="Unassembled WGS sequence"/>
</dbReference>
<feature type="coiled-coil region" evidence="1">
    <location>
        <begin position="159"/>
        <end position="186"/>
    </location>
</feature>
<organism evidence="3 4">
    <name type="scientific">Linnemannia schmuckeri</name>
    <dbReference type="NCBI Taxonomy" id="64567"/>
    <lineage>
        <taxon>Eukaryota</taxon>
        <taxon>Fungi</taxon>
        <taxon>Fungi incertae sedis</taxon>
        <taxon>Mucoromycota</taxon>
        <taxon>Mortierellomycotina</taxon>
        <taxon>Mortierellomycetes</taxon>
        <taxon>Mortierellales</taxon>
        <taxon>Mortierellaceae</taxon>
        <taxon>Linnemannia</taxon>
    </lineage>
</organism>
<evidence type="ECO:0000256" key="1">
    <source>
        <dbReference type="SAM" id="Coils"/>
    </source>
</evidence>
<comment type="caution">
    <text evidence="3">The sequence shown here is derived from an EMBL/GenBank/DDBJ whole genome shotgun (WGS) entry which is preliminary data.</text>
</comment>
<reference evidence="3" key="1">
    <citation type="journal article" date="2020" name="Fungal Divers.">
        <title>Resolving the Mortierellaceae phylogeny through synthesis of multi-gene phylogenetics and phylogenomics.</title>
        <authorList>
            <person name="Vandepol N."/>
            <person name="Liber J."/>
            <person name="Desiro A."/>
            <person name="Na H."/>
            <person name="Kennedy M."/>
            <person name="Barry K."/>
            <person name="Grigoriev I.V."/>
            <person name="Miller A.N."/>
            <person name="O'Donnell K."/>
            <person name="Stajich J.E."/>
            <person name="Bonito G."/>
        </authorList>
    </citation>
    <scope>NUCLEOTIDE SEQUENCE</scope>
    <source>
        <strain evidence="3">NRRL 6426</strain>
    </source>
</reference>
<keyword evidence="4" id="KW-1185">Reference proteome</keyword>
<dbReference type="AlphaFoldDB" id="A0A9P5S3P4"/>
<proteinExistence type="predicted"/>
<keyword evidence="1" id="KW-0175">Coiled coil</keyword>
<evidence type="ECO:0000256" key="2">
    <source>
        <dbReference type="SAM" id="MobiDB-lite"/>
    </source>
</evidence>
<dbReference type="EMBL" id="JAAAUQ010000152">
    <property type="protein sequence ID" value="KAF9153803.1"/>
    <property type="molecule type" value="Genomic_DNA"/>
</dbReference>
<evidence type="ECO:0000313" key="3">
    <source>
        <dbReference type="EMBL" id="KAF9153803.1"/>
    </source>
</evidence>
<protein>
    <submittedName>
        <fullName evidence="3">Uncharacterized protein</fullName>
    </submittedName>
</protein>
<name>A0A9P5S3P4_9FUNG</name>
<feature type="compositionally biased region" description="Basic and acidic residues" evidence="2">
    <location>
        <begin position="201"/>
        <end position="213"/>
    </location>
</feature>
<feature type="non-terminal residue" evidence="3">
    <location>
        <position position="1"/>
    </location>
</feature>
<accession>A0A9P5S3P4</accession>